<name>A0A4Y1NU61_9CAUD</name>
<reference evidence="5 6" key="1">
    <citation type="journal article" date="2019" name="Environ. Microbiol.">
        <title>Pelagiphages in the Podoviridae family integrate into host genomes.</title>
        <authorList>
            <person name="Zhao Y."/>
            <person name="Qin F."/>
            <person name="Zhang R."/>
            <person name="Giovannoni S.J."/>
            <person name="Zhang Z."/>
            <person name="Sun J."/>
            <person name="Du S."/>
            <person name="Rensing C."/>
        </authorList>
    </citation>
    <scope>NUCLEOTIDE SEQUENCE [LARGE SCALE GENOMIC DNA]</scope>
</reference>
<dbReference type="InterPro" id="IPR005604">
    <property type="entry name" value="Phage_T7_tail_fibre-like_N"/>
</dbReference>
<dbReference type="Pfam" id="PF03906">
    <property type="entry name" value="Phage_T7_tail"/>
    <property type="match status" value="1"/>
</dbReference>
<dbReference type="EMBL" id="MH598799">
    <property type="protein sequence ID" value="AXH71714.1"/>
    <property type="molecule type" value="Genomic_DNA"/>
</dbReference>
<dbReference type="GO" id="GO:0098015">
    <property type="term" value="C:virus tail"/>
    <property type="evidence" value="ECO:0007669"/>
    <property type="project" value="UniProtKB-KW"/>
</dbReference>
<accession>A0A4Y1NU61</accession>
<evidence type="ECO:0000256" key="2">
    <source>
        <dbReference type="ARBA" id="ARBA00022732"/>
    </source>
</evidence>
<comment type="subcellular location">
    <subcellularLocation>
        <location evidence="1">Virion</location>
    </subcellularLocation>
</comment>
<gene>
    <name evidence="5" type="ORF">P025_gp40</name>
</gene>
<keyword evidence="2" id="KW-1227">Viral tail protein</keyword>
<evidence type="ECO:0000313" key="5">
    <source>
        <dbReference type="EMBL" id="AXH71714.1"/>
    </source>
</evidence>
<dbReference type="Proteomes" id="UP000320575">
    <property type="component" value="Segment"/>
</dbReference>
<feature type="domain" description="Bacteriophage T7 tail fibre protein-like N-terminal" evidence="4">
    <location>
        <begin position="5"/>
        <end position="119"/>
    </location>
</feature>
<evidence type="ECO:0000256" key="1">
    <source>
        <dbReference type="ARBA" id="ARBA00004328"/>
    </source>
</evidence>
<protein>
    <submittedName>
        <fullName evidence="5">Tail fiber</fullName>
    </submittedName>
</protein>
<keyword evidence="6" id="KW-1185">Reference proteome</keyword>
<proteinExistence type="predicted"/>
<keyword evidence="3" id="KW-0946">Virion</keyword>
<evidence type="ECO:0000259" key="4">
    <source>
        <dbReference type="Pfam" id="PF03906"/>
    </source>
</evidence>
<evidence type="ECO:0000256" key="3">
    <source>
        <dbReference type="ARBA" id="ARBA00022844"/>
    </source>
</evidence>
<organism evidence="5 6">
    <name type="scientific">Pelagibacter phage HTVC025P</name>
    <dbReference type="NCBI Taxonomy" id="2259657"/>
    <lineage>
        <taxon>Viruses</taxon>
        <taxon>Duplodnaviria</taxon>
        <taxon>Heunggongvirae</taxon>
        <taxon>Uroviricota</taxon>
        <taxon>Caudoviricetes</taxon>
        <taxon>Autographivirales</taxon>
        <taxon>Autographivirales incertae sedis</taxon>
        <taxon>Thoosavirus</taxon>
        <taxon>Thoosavirus HTVC025P</taxon>
    </lineage>
</organism>
<sequence>MSFLAQVSYTGNGSTTQYSITFPYIDVTHVKAYLNGTLTSAYTISSSTLTFTTAPANGVVIRIERETPNDNRLVDFTDGSVLTEQDLDRSADQNFYIAQEITDDSASKLGLDTDDKYNAQSKVIKNLANPVNDTDAVNKQFISTNLPNINTVAGISANVTTVAGISGNVTTVAGNNANVSTVATNIASVNTVATNIADVITVANDLNEAISEIETTANDLNEAVSEIDTVGTNIASVQAVGTDIANVNTVATDIANVNTVATDIANVNTVGGAIANVNTVAGANANITTVANANANINTVATDIANVNLVGGSIANVNTVATNVANVNTVASNNANINTVASANANITTLAGISADITTVATNSANISTIATDIAKVITTANDLNEATSEIEVVANAIANVDIVGTDIADVNTVATNIANINAVNSNSSNINAVNSNSANINTVATNDANITTVAGSIANVNTVGSNIGTVNEFGERYRVSASAPSTSLDLGDLYFDTASNTMKVYSSGGWINAGSSVNGTADRYKYTATASQTTFTGADDNGNTLGYDAGFLDVYLNGIRLVNGSDFTASSGSSIVLTTGASVSDILEVVAFGTFQLANFSITDANDVPPLGSAGQALVVNSGGTALEFANASSAEVYGFSRDINGNLIVTTTNQGQDSITQSEYANFDDVLFSASGFTFSISNGELIATI</sequence>
<evidence type="ECO:0000313" key="6">
    <source>
        <dbReference type="Proteomes" id="UP000320575"/>
    </source>
</evidence>